<keyword evidence="8" id="KW-1185">Reference proteome</keyword>
<comment type="cofactor">
    <cofactor evidence="2">
        <name>[4Fe-4S] cluster</name>
        <dbReference type="ChEBI" id="CHEBI:49883"/>
    </cofactor>
</comment>
<evidence type="ECO:0000256" key="2">
    <source>
        <dbReference type="ARBA" id="ARBA00001966"/>
    </source>
</evidence>
<dbReference type="EMBL" id="JAKELO010000002">
    <property type="protein sequence ID" value="MDE4907402.1"/>
    <property type="molecule type" value="Genomic_DNA"/>
</dbReference>
<dbReference type="GO" id="GO:0016491">
    <property type="term" value="F:oxidoreductase activity"/>
    <property type="evidence" value="ECO:0007669"/>
    <property type="project" value="InterPro"/>
</dbReference>
<sequence length="227" mass="24375">MKVIGVSGSPIPNSNTDRAIKAVLDATGMETEFVKLSNHKFEGCRGCLKCVSTNVCVLNDDITELAQRVKDADALVVGGYTPYSSLDGRTKSFLERLYCLHHQKGLQRGKPAGIVITSAVPQHEPYPPVAEMGVMSVKNFMQEAGMNVVGDVKIVGSVPCMKCGNGDTCEFSGVKVMFGPDATVETVGFHGFETQPEAVKAAEELGKRIAQELSGKSNFESKSYSFT</sequence>
<gene>
    <name evidence="7" type="ORF">L0665_02045</name>
</gene>
<dbReference type="PANTHER" id="PTHR43278">
    <property type="entry name" value="NAD(P)H-DEPENDENT FMN-CONTAINING OXIDOREDUCTASE YWQN-RELATED"/>
    <property type="match status" value="1"/>
</dbReference>
<dbReference type="InterPro" id="IPR051796">
    <property type="entry name" value="ISF_SsuE-like"/>
</dbReference>
<keyword evidence="4" id="KW-0288">FMN</keyword>
<evidence type="ECO:0000313" key="7">
    <source>
        <dbReference type="EMBL" id="MDE4907402.1"/>
    </source>
</evidence>
<dbReference type="SUPFAM" id="SSF52218">
    <property type="entry name" value="Flavoproteins"/>
    <property type="match status" value="1"/>
</dbReference>
<feature type="domain" description="NADPH-dependent FMN reductase-like" evidence="6">
    <location>
        <begin position="1"/>
        <end position="123"/>
    </location>
</feature>
<accession>A0A9Q4KSY9</accession>
<name>A0A9Q4KSY9_9EURY</name>
<dbReference type="RefSeq" id="WP_274924054.1">
    <property type="nucleotide sequence ID" value="NZ_JAKELO010000002.1"/>
</dbReference>
<comment type="cofactor">
    <cofactor evidence="1">
        <name>FMN</name>
        <dbReference type="ChEBI" id="CHEBI:58210"/>
    </cofactor>
</comment>
<dbReference type="Proteomes" id="UP001143747">
    <property type="component" value="Unassembled WGS sequence"/>
</dbReference>
<evidence type="ECO:0000256" key="1">
    <source>
        <dbReference type="ARBA" id="ARBA00001917"/>
    </source>
</evidence>
<dbReference type="InterPro" id="IPR029039">
    <property type="entry name" value="Flavoprotein-like_sf"/>
</dbReference>
<evidence type="ECO:0000313" key="8">
    <source>
        <dbReference type="Proteomes" id="UP001143747"/>
    </source>
</evidence>
<protein>
    <submittedName>
        <fullName evidence="7">Flavodoxin family protein</fullName>
    </submittedName>
</protein>
<dbReference type="Pfam" id="PF03358">
    <property type="entry name" value="FMN_red"/>
    <property type="match status" value="1"/>
</dbReference>
<dbReference type="Gene3D" id="3.40.50.360">
    <property type="match status" value="1"/>
</dbReference>
<evidence type="ECO:0000256" key="3">
    <source>
        <dbReference type="ARBA" id="ARBA00022630"/>
    </source>
</evidence>
<reference evidence="7" key="1">
    <citation type="submission" date="2022-01" db="EMBL/GenBank/DDBJ databases">
        <title>Draft genome of Methanogenium marinum DSM 15558.</title>
        <authorList>
            <person name="Chen S.-C."/>
            <person name="You Y.-T."/>
        </authorList>
    </citation>
    <scope>NUCLEOTIDE SEQUENCE</scope>
    <source>
        <strain evidence="7">DSM 15558</strain>
    </source>
</reference>
<organism evidence="7 8">
    <name type="scientific">Methanogenium marinum</name>
    <dbReference type="NCBI Taxonomy" id="348610"/>
    <lineage>
        <taxon>Archaea</taxon>
        <taxon>Methanobacteriati</taxon>
        <taxon>Methanobacteriota</taxon>
        <taxon>Stenosarchaea group</taxon>
        <taxon>Methanomicrobia</taxon>
        <taxon>Methanomicrobiales</taxon>
        <taxon>Methanomicrobiaceae</taxon>
        <taxon>Methanogenium</taxon>
    </lineage>
</organism>
<dbReference type="PANTHER" id="PTHR43278:SF2">
    <property type="entry name" value="IRON-SULFUR FLAVOPROTEIN"/>
    <property type="match status" value="1"/>
</dbReference>
<comment type="caution">
    <text evidence="7">The sequence shown here is derived from an EMBL/GenBank/DDBJ whole genome shotgun (WGS) entry which is preliminary data.</text>
</comment>
<proteinExistence type="inferred from homology"/>
<comment type="similarity">
    <text evidence="5">Belongs to the SsuE family. Isf subfamily.</text>
</comment>
<evidence type="ECO:0000259" key="6">
    <source>
        <dbReference type="Pfam" id="PF03358"/>
    </source>
</evidence>
<evidence type="ECO:0000256" key="4">
    <source>
        <dbReference type="ARBA" id="ARBA00022643"/>
    </source>
</evidence>
<dbReference type="AlphaFoldDB" id="A0A9Q4KSY9"/>
<keyword evidence="3" id="KW-0285">Flavoprotein</keyword>
<evidence type="ECO:0000256" key="5">
    <source>
        <dbReference type="ARBA" id="ARBA00038292"/>
    </source>
</evidence>
<dbReference type="InterPro" id="IPR005025">
    <property type="entry name" value="FMN_Rdtase-like_dom"/>
</dbReference>